<dbReference type="InterPro" id="IPR029058">
    <property type="entry name" value="AB_hydrolase_fold"/>
</dbReference>
<dbReference type="AlphaFoldDB" id="A0AAD7FI38"/>
<feature type="domain" description="Alpha/beta hydrolase fold-3" evidence="2">
    <location>
        <begin position="83"/>
        <end position="286"/>
    </location>
</feature>
<organism evidence="3 4">
    <name type="scientific">Roridomyces roridus</name>
    <dbReference type="NCBI Taxonomy" id="1738132"/>
    <lineage>
        <taxon>Eukaryota</taxon>
        <taxon>Fungi</taxon>
        <taxon>Dikarya</taxon>
        <taxon>Basidiomycota</taxon>
        <taxon>Agaricomycotina</taxon>
        <taxon>Agaricomycetes</taxon>
        <taxon>Agaricomycetidae</taxon>
        <taxon>Agaricales</taxon>
        <taxon>Marasmiineae</taxon>
        <taxon>Mycenaceae</taxon>
        <taxon>Roridomyces</taxon>
    </lineage>
</organism>
<dbReference type="EMBL" id="JARKIF010000016">
    <property type="protein sequence ID" value="KAJ7621284.1"/>
    <property type="molecule type" value="Genomic_DNA"/>
</dbReference>
<dbReference type="PANTHER" id="PTHR48081">
    <property type="entry name" value="AB HYDROLASE SUPERFAMILY PROTEIN C4A8.06C"/>
    <property type="match status" value="1"/>
</dbReference>
<keyword evidence="1 3" id="KW-0378">Hydrolase</keyword>
<dbReference type="Proteomes" id="UP001221142">
    <property type="component" value="Unassembled WGS sequence"/>
</dbReference>
<dbReference type="Pfam" id="PF07859">
    <property type="entry name" value="Abhydrolase_3"/>
    <property type="match status" value="1"/>
</dbReference>
<accession>A0AAD7FI38</accession>
<name>A0AAD7FI38_9AGAR</name>
<evidence type="ECO:0000256" key="1">
    <source>
        <dbReference type="ARBA" id="ARBA00022801"/>
    </source>
</evidence>
<evidence type="ECO:0000259" key="2">
    <source>
        <dbReference type="Pfam" id="PF07859"/>
    </source>
</evidence>
<evidence type="ECO:0000313" key="4">
    <source>
        <dbReference type="Proteomes" id="UP001221142"/>
    </source>
</evidence>
<dbReference type="Gene3D" id="3.40.50.1820">
    <property type="entry name" value="alpha/beta hydrolase"/>
    <property type="match status" value="1"/>
</dbReference>
<dbReference type="SUPFAM" id="SSF53474">
    <property type="entry name" value="alpha/beta-Hydrolases"/>
    <property type="match status" value="1"/>
</dbReference>
<proteinExistence type="predicted"/>
<sequence length="321" mass="35020">MADAKAKATDPSHHPRSFKYFRLLAVAKAMRFLIRRTVPLPVHDNPNVIRTDGVVPSRDQGRDIRVRWYRPVGTDTEKSLPVLIHFHGSGFVIPLFGQDDEWCLMVAERGWLVVDADYRKAPEHPFPLPCQDVEDVARHIIASVPHTTISLSGFSAGGCLALGLGVTLGPQVVRSVVTFYPSTDAKLDTSSEPPTKRRVSGTALPRFLIRHSAASYILPGTSVSLTNPLLSPAQAPVDALPRHIWTCTGTADPLYVGAETFMKRLQSEGHPDAVFKSVEGAGHGFVQIASPVKPDPRAGEVYEEAVAFLLNSIKDDMGSDM</sequence>
<dbReference type="InterPro" id="IPR013094">
    <property type="entry name" value="AB_hydrolase_3"/>
</dbReference>
<keyword evidence="4" id="KW-1185">Reference proteome</keyword>
<reference evidence="3" key="1">
    <citation type="submission" date="2023-03" db="EMBL/GenBank/DDBJ databases">
        <title>Massive genome expansion in bonnet fungi (Mycena s.s.) driven by repeated elements and novel gene families across ecological guilds.</title>
        <authorList>
            <consortium name="Lawrence Berkeley National Laboratory"/>
            <person name="Harder C.B."/>
            <person name="Miyauchi S."/>
            <person name="Viragh M."/>
            <person name="Kuo A."/>
            <person name="Thoen E."/>
            <person name="Andreopoulos B."/>
            <person name="Lu D."/>
            <person name="Skrede I."/>
            <person name="Drula E."/>
            <person name="Henrissat B."/>
            <person name="Morin E."/>
            <person name="Kohler A."/>
            <person name="Barry K."/>
            <person name="LaButti K."/>
            <person name="Morin E."/>
            <person name="Salamov A."/>
            <person name="Lipzen A."/>
            <person name="Mereny Z."/>
            <person name="Hegedus B."/>
            <person name="Baldrian P."/>
            <person name="Stursova M."/>
            <person name="Weitz H."/>
            <person name="Taylor A."/>
            <person name="Grigoriev I.V."/>
            <person name="Nagy L.G."/>
            <person name="Martin F."/>
            <person name="Kauserud H."/>
        </authorList>
    </citation>
    <scope>NUCLEOTIDE SEQUENCE</scope>
    <source>
        <strain evidence="3">9284</strain>
    </source>
</reference>
<comment type="caution">
    <text evidence="3">The sequence shown here is derived from an EMBL/GenBank/DDBJ whole genome shotgun (WGS) entry which is preliminary data.</text>
</comment>
<dbReference type="InterPro" id="IPR050300">
    <property type="entry name" value="GDXG_lipolytic_enzyme"/>
</dbReference>
<gene>
    <name evidence="3" type="ORF">FB45DRAFT_799099</name>
</gene>
<evidence type="ECO:0000313" key="3">
    <source>
        <dbReference type="EMBL" id="KAJ7621284.1"/>
    </source>
</evidence>
<dbReference type="GO" id="GO:0016787">
    <property type="term" value="F:hydrolase activity"/>
    <property type="evidence" value="ECO:0007669"/>
    <property type="project" value="UniProtKB-KW"/>
</dbReference>
<dbReference type="PANTHER" id="PTHR48081:SF8">
    <property type="entry name" value="ALPHA_BETA HYDROLASE FOLD-3 DOMAIN-CONTAINING PROTEIN-RELATED"/>
    <property type="match status" value="1"/>
</dbReference>
<protein>
    <submittedName>
        <fullName evidence="3">Alpha/Beta hydrolase protein</fullName>
    </submittedName>
</protein>